<keyword evidence="2" id="KW-1185">Reference proteome</keyword>
<name>A0ABW1EJ55_9BACT</name>
<dbReference type="RefSeq" id="WP_263340774.1">
    <property type="nucleotide sequence ID" value="NZ_JAGSYH010000006.1"/>
</dbReference>
<organism evidence="1 2">
    <name type="scientific">Acidicapsa dinghuensis</name>
    <dbReference type="NCBI Taxonomy" id="2218256"/>
    <lineage>
        <taxon>Bacteria</taxon>
        <taxon>Pseudomonadati</taxon>
        <taxon>Acidobacteriota</taxon>
        <taxon>Terriglobia</taxon>
        <taxon>Terriglobales</taxon>
        <taxon>Acidobacteriaceae</taxon>
        <taxon>Acidicapsa</taxon>
    </lineage>
</organism>
<proteinExistence type="predicted"/>
<dbReference type="Gene3D" id="2.60.120.560">
    <property type="entry name" value="Exo-inulinase, domain 1"/>
    <property type="match status" value="1"/>
</dbReference>
<reference evidence="2" key="1">
    <citation type="journal article" date="2019" name="Int. J. Syst. Evol. Microbiol.">
        <title>The Global Catalogue of Microorganisms (GCM) 10K type strain sequencing project: providing services to taxonomists for standard genome sequencing and annotation.</title>
        <authorList>
            <consortium name="The Broad Institute Genomics Platform"/>
            <consortium name="The Broad Institute Genome Sequencing Center for Infectious Disease"/>
            <person name="Wu L."/>
            <person name="Ma J."/>
        </authorList>
    </citation>
    <scope>NUCLEOTIDE SEQUENCE [LARGE SCALE GENOMIC DNA]</scope>
    <source>
        <strain evidence="2">JCM 4087</strain>
    </source>
</reference>
<dbReference type="EMBL" id="JBHSPH010000008">
    <property type="protein sequence ID" value="MFC5864138.1"/>
    <property type="molecule type" value="Genomic_DNA"/>
</dbReference>
<dbReference type="Proteomes" id="UP001596091">
    <property type="component" value="Unassembled WGS sequence"/>
</dbReference>
<protein>
    <recommendedName>
        <fullName evidence="3">DUF1080 domain-containing protein</fullName>
    </recommendedName>
</protein>
<evidence type="ECO:0000313" key="2">
    <source>
        <dbReference type="Proteomes" id="UP001596091"/>
    </source>
</evidence>
<evidence type="ECO:0008006" key="3">
    <source>
        <dbReference type="Google" id="ProtNLM"/>
    </source>
</evidence>
<accession>A0ABW1EJ55</accession>
<sequence length="353" mass="38443">MRLVNFKRAWAFGIVITTSTVCLGQTQTSQPKPGLTQAFLLTDTSALVDRNVKTEAVEYLGRKCVRVLGDPNKDGFALLKGVDFQDGTIEAEIALKVTTPPGVHMPGFVGIAFRAMPDATKPDTSKYELFYLRPGNSHAPDQSMRNHSVQYVSEPDHDWYTLRRNWPWMYESHAELAFEKWTKVRIEVAGREAKLFVNGDAGPALVVDGLKGESLHGGVALWGYAGEEAYFSNVKITPAAPVDVKNGSDIAGEWAATLTTDFGKFDGTMKLSRGGDKVSGEWTGVFGQNLPVTGTWRDGYVELEFPGNWTAENPGGNPGPITVTIAGWVDGNSAKGQSRVINRADGAWSAEKK</sequence>
<evidence type="ECO:0000313" key="1">
    <source>
        <dbReference type="EMBL" id="MFC5864138.1"/>
    </source>
</evidence>
<gene>
    <name evidence="1" type="ORF">ACFPT7_17660</name>
</gene>
<comment type="caution">
    <text evidence="1">The sequence shown here is derived from an EMBL/GenBank/DDBJ whole genome shotgun (WGS) entry which is preliminary data.</text>
</comment>